<sequence length="103" mass="11754">MFKKNKSKLSISKIKEESSSILQTLNGFIQNTIAIFKKDESQMSKEDKVEKQHVMTFIYGMVAGVIVYHFLIGVLLIAVVIGLYYYSVQKTKALMDDEPTKDK</sequence>
<accession>A0A6S6SVA4</accession>
<evidence type="ECO:0000313" key="2">
    <source>
        <dbReference type="EMBL" id="CAA6809882.1"/>
    </source>
</evidence>
<keyword evidence="1" id="KW-0812">Transmembrane</keyword>
<organism evidence="2">
    <name type="scientific">uncultured Sulfurovum sp</name>
    <dbReference type="NCBI Taxonomy" id="269237"/>
    <lineage>
        <taxon>Bacteria</taxon>
        <taxon>Pseudomonadati</taxon>
        <taxon>Campylobacterota</taxon>
        <taxon>Epsilonproteobacteria</taxon>
        <taxon>Campylobacterales</taxon>
        <taxon>Sulfurovaceae</taxon>
        <taxon>Sulfurovum</taxon>
        <taxon>environmental samples</taxon>
    </lineage>
</organism>
<gene>
    <name evidence="2" type="ORF">HELGO_WM13835</name>
</gene>
<keyword evidence="1" id="KW-0472">Membrane</keyword>
<evidence type="ECO:0000256" key="1">
    <source>
        <dbReference type="SAM" id="Phobius"/>
    </source>
</evidence>
<keyword evidence="1" id="KW-1133">Transmembrane helix</keyword>
<reference evidence="2" key="1">
    <citation type="submission" date="2020-01" db="EMBL/GenBank/DDBJ databases">
        <authorList>
            <person name="Meier V. D."/>
            <person name="Meier V D."/>
        </authorList>
    </citation>
    <scope>NUCLEOTIDE SEQUENCE</scope>
    <source>
        <strain evidence="2">HLG_WM_MAG_05</strain>
    </source>
</reference>
<proteinExistence type="predicted"/>
<protein>
    <submittedName>
        <fullName evidence="2">Uncharacterized protein</fullName>
    </submittedName>
</protein>
<feature type="transmembrane region" description="Helical" evidence="1">
    <location>
        <begin position="57"/>
        <end position="86"/>
    </location>
</feature>
<name>A0A6S6SVA4_9BACT</name>
<dbReference type="EMBL" id="CACVAU010000032">
    <property type="protein sequence ID" value="CAA6809882.1"/>
    <property type="molecule type" value="Genomic_DNA"/>
</dbReference>
<dbReference type="AlphaFoldDB" id="A0A6S6SVA4"/>